<dbReference type="OMA" id="KNMAGEQ"/>
<protein>
    <recommendedName>
        <fullName evidence="1">DUF7722 domain-containing protein</fullName>
    </recommendedName>
</protein>
<dbReference type="Proteomes" id="UP000188268">
    <property type="component" value="Unassembled WGS sequence"/>
</dbReference>
<feature type="domain" description="DUF7722" evidence="1">
    <location>
        <begin position="63"/>
        <end position="94"/>
    </location>
</feature>
<evidence type="ECO:0000313" key="3">
    <source>
        <dbReference type="Proteomes" id="UP000188268"/>
    </source>
</evidence>
<gene>
    <name evidence="2" type="ORF">CCACVL1_15270</name>
</gene>
<evidence type="ECO:0000313" key="2">
    <source>
        <dbReference type="EMBL" id="OMO76977.1"/>
    </source>
</evidence>
<dbReference type="STRING" id="210143.A0A1R3I314"/>
<dbReference type="AlphaFoldDB" id="A0A1R3I314"/>
<keyword evidence="3" id="KW-1185">Reference proteome</keyword>
<comment type="caution">
    <text evidence="2">The sequence shown here is derived from an EMBL/GenBank/DDBJ whole genome shotgun (WGS) entry which is preliminary data.</text>
</comment>
<dbReference type="Pfam" id="PF24847">
    <property type="entry name" value="DUF7722"/>
    <property type="match status" value="1"/>
</dbReference>
<organism evidence="2 3">
    <name type="scientific">Corchorus capsularis</name>
    <name type="common">Jute</name>
    <dbReference type="NCBI Taxonomy" id="210143"/>
    <lineage>
        <taxon>Eukaryota</taxon>
        <taxon>Viridiplantae</taxon>
        <taxon>Streptophyta</taxon>
        <taxon>Embryophyta</taxon>
        <taxon>Tracheophyta</taxon>
        <taxon>Spermatophyta</taxon>
        <taxon>Magnoliopsida</taxon>
        <taxon>eudicotyledons</taxon>
        <taxon>Gunneridae</taxon>
        <taxon>Pentapetalae</taxon>
        <taxon>rosids</taxon>
        <taxon>malvids</taxon>
        <taxon>Malvales</taxon>
        <taxon>Malvaceae</taxon>
        <taxon>Grewioideae</taxon>
        <taxon>Apeibeae</taxon>
        <taxon>Corchorus</taxon>
    </lineage>
</organism>
<dbReference type="EMBL" id="AWWV01010836">
    <property type="protein sequence ID" value="OMO76977.1"/>
    <property type="molecule type" value="Genomic_DNA"/>
</dbReference>
<dbReference type="InterPro" id="IPR056139">
    <property type="entry name" value="DUF7722"/>
</dbReference>
<dbReference type="OrthoDB" id="1932905at2759"/>
<reference evidence="2 3" key="1">
    <citation type="submission" date="2013-09" db="EMBL/GenBank/DDBJ databases">
        <title>Corchorus capsularis genome sequencing.</title>
        <authorList>
            <person name="Alam M."/>
            <person name="Haque M.S."/>
            <person name="Islam M.S."/>
            <person name="Emdad E.M."/>
            <person name="Islam M.M."/>
            <person name="Ahmed B."/>
            <person name="Halim A."/>
            <person name="Hossen Q.M.M."/>
            <person name="Hossain M.Z."/>
            <person name="Ahmed R."/>
            <person name="Khan M.M."/>
            <person name="Islam R."/>
            <person name="Rashid M.M."/>
            <person name="Khan S.A."/>
            <person name="Rahman M.S."/>
            <person name="Alam M."/>
        </authorList>
    </citation>
    <scope>NUCLEOTIDE SEQUENCE [LARGE SCALE GENOMIC DNA]</scope>
    <source>
        <strain evidence="3">cv. CVL-1</strain>
        <tissue evidence="2">Whole seedling</tissue>
    </source>
</reference>
<dbReference type="PANTHER" id="PTHR33513">
    <property type="entry name" value="OS06G0523300 PROTEIN"/>
    <property type="match status" value="1"/>
</dbReference>
<dbReference type="Gramene" id="OMO76977">
    <property type="protein sequence ID" value="OMO76977"/>
    <property type="gene ID" value="CCACVL1_15270"/>
</dbReference>
<proteinExistence type="predicted"/>
<sequence length="117" mass="13199">MALPLRWIVHSACHVLGYPIKDQMGSAESKMKMGGSSAEKNNKSSVSVSVSVSESGFQMPLHYPRYRKADYEKMEEWKVDMLLREYGLSFKAHNISEMITVRINSTICEIHEASASN</sequence>
<accession>A0A1R3I314</accession>
<evidence type="ECO:0000259" key="1">
    <source>
        <dbReference type="Pfam" id="PF24847"/>
    </source>
</evidence>
<name>A0A1R3I314_COCAP</name>